<evidence type="ECO:0000256" key="8">
    <source>
        <dbReference type="SAM" id="MobiDB-lite"/>
    </source>
</evidence>
<dbReference type="PANTHER" id="PTHR43528:SF1">
    <property type="entry name" value="ALPHA-KETOGLUTARATE PERMEASE"/>
    <property type="match status" value="1"/>
</dbReference>
<evidence type="ECO:0000256" key="4">
    <source>
        <dbReference type="ARBA" id="ARBA00022692"/>
    </source>
</evidence>
<feature type="transmembrane region" description="Helical" evidence="9">
    <location>
        <begin position="381"/>
        <end position="405"/>
    </location>
</feature>
<dbReference type="InterPro" id="IPR051084">
    <property type="entry name" value="H+-coupled_symporters"/>
</dbReference>
<evidence type="ECO:0000313" key="12">
    <source>
        <dbReference type="Proteomes" id="UP000829069"/>
    </source>
</evidence>
<evidence type="ECO:0000256" key="3">
    <source>
        <dbReference type="ARBA" id="ARBA00022475"/>
    </source>
</evidence>
<dbReference type="InterPro" id="IPR036259">
    <property type="entry name" value="MFS_trans_sf"/>
</dbReference>
<accession>A0ABY3WBY5</accession>
<keyword evidence="3" id="KW-1003">Cell membrane</keyword>
<comment type="subcellular location">
    <subcellularLocation>
        <location evidence="1">Cell membrane</location>
        <topology evidence="1">Multi-pass membrane protein</topology>
    </subcellularLocation>
</comment>
<keyword evidence="6 9" id="KW-1133">Transmembrane helix</keyword>
<keyword evidence="5" id="KW-0769">Symport</keyword>
<dbReference type="Gene3D" id="1.20.1250.20">
    <property type="entry name" value="MFS general substrate transporter like domains"/>
    <property type="match status" value="2"/>
</dbReference>
<feature type="transmembrane region" description="Helical" evidence="9">
    <location>
        <begin position="155"/>
        <end position="179"/>
    </location>
</feature>
<dbReference type="InterPro" id="IPR005829">
    <property type="entry name" value="Sugar_transporter_CS"/>
</dbReference>
<evidence type="ECO:0000259" key="10">
    <source>
        <dbReference type="PROSITE" id="PS50850"/>
    </source>
</evidence>
<organism evidence="11 12">
    <name type="scientific">Arthrobacter sulfonylureivorans</name>
    <dbReference type="NCBI Taxonomy" id="2486855"/>
    <lineage>
        <taxon>Bacteria</taxon>
        <taxon>Bacillati</taxon>
        <taxon>Actinomycetota</taxon>
        <taxon>Actinomycetes</taxon>
        <taxon>Micrococcales</taxon>
        <taxon>Micrococcaceae</taxon>
        <taxon>Arthrobacter</taxon>
    </lineage>
</organism>
<sequence>MLKDNPPAAREKAPDFPAGKNTAKSSPRLPRLRRRRLRVDDVTVVERPMLRRAVGGTVVGNGMEWFDFGIYGYLAVTMGQLFFAGGQEGDGLLGSLAVFAASFVVRPLGGLYFGRLGDRIGRQKTLALTMIAMAASTFAIGLLPTYLAVGGWATVLLVLCRLVQGFSTGGEYAGATTFVSEYAPDKRRGFLASLLDTGSYLGFALGAAVVSGLQILLGSDAMLEWGWRLPFLLAGPLGLVGLYFRLKIEESPAFQAAQDAQEGKTKAAVGDGPKSYRQIITGSWRPILLAMLVVAAANTVGYTLTSYMPTYLQDTMGYDAFQGTLLTIPVLVLLSAAIPFAGKLSDKVGRRPVLMTGSAITLVLGVPAFMLIGIGEIWATLLGLAILGCATAFYVSILASALPAMFPTASRYGSMGIAYNFAVAIFGGTTPLITQALIDATGNKLMPAYYLVAMSLLGLVAIWRMPESSCRPMPGSMPSVDTQAEARELVAGQDGNPLLGPEHMPLERILEPGMGLDERGAKEPARV</sequence>
<feature type="transmembrane region" description="Helical" evidence="9">
    <location>
        <begin position="92"/>
        <end position="114"/>
    </location>
</feature>
<gene>
    <name evidence="11" type="ORF">MNQ99_03710</name>
</gene>
<dbReference type="Pfam" id="PF00083">
    <property type="entry name" value="Sugar_tr"/>
    <property type="match status" value="1"/>
</dbReference>
<reference evidence="11 12" key="1">
    <citation type="submission" date="2022-03" db="EMBL/GenBank/DDBJ databases">
        <title>Isotopic signatures of nitrous oxide derived from detoxification processes.</title>
        <authorList>
            <person name="Behrendt U."/>
            <person name="Buchen C."/>
            <person name="Well R."/>
            <person name="Ulrich A."/>
            <person name="Rohe L."/>
            <person name="Kolb S."/>
            <person name="Schloter M."/>
            <person name="Horn M.A."/>
            <person name="Augustin J."/>
        </authorList>
    </citation>
    <scope>NUCLEOTIDE SEQUENCE [LARGE SCALE GENOMIC DNA]</scope>
    <source>
        <strain evidence="11 12">S4-C24</strain>
    </source>
</reference>
<dbReference type="Proteomes" id="UP000829069">
    <property type="component" value="Chromosome"/>
</dbReference>
<keyword evidence="2" id="KW-0813">Transport</keyword>
<evidence type="ECO:0000256" key="9">
    <source>
        <dbReference type="SAM" id="Phobius"/>
    </source>
</evidence>
<evidence type="ECO:0000313" key="11">
    <source>
        <dbReference type="EMBL" id="UNK47526.1"/>
    </source>
</evidence>
<dbReference type="PROSITE" id="PS50850">
    <property type="entry name" value="MFS"/>
    <property type="match status" value="1"/>
</dbReference>
<dbReference type="PROSITE" id="PS00216">
    <property type="entry name" value="SUGAR_TRANSPORT_1"/>
    <property type="match status" value="1"/>
</dbReference>
<feature type="transmembrane region" description="Helical" evidence="9">
    <location>
        <begin position="287"/>
        <end position="308"/>
    </location>
</feature>
<dbReference type="InterPro" id="IPR020846">
    <property type="entry name" value="MFS_dom"/>
</dbReference>
<protein>
    <submittedName>
        <fullName evidence="11">MFS transporter</fullName>
    </submittedName>
</protein>
<keyword evidence="7 9" id="KW-0472">Membrane</keyword>
<feature type="transmembrane region" description="Helical" evidence="9">
    <location>
        <begin position="417"/>
        <end position="438"/>
    </location>
</feature>
<dbReference type="EMBL" id="CP093326">
    <property type="protein sequence ID" value="UNK47526.1"/>
    <property type="molecule type" value="Genomic_DNA"/>
</dbReference>
<evidence type="ECO:0000256" key="1">
    <source>
        <dbReference type="ARBA" id="ARBA00004651"/>
    </source>
</evidence>
<feature type="compositionally biased region" description="Basic and acidic residues" evidence="8">
    <location>
        <begin position="1"/>
        <end position="14"/>
    </location>
</feature>
<feature type="transmembrane region" description="Helical" evidence="9">
    <location>
        <begin position="353"/>
        <end position="375"/>
    </location>
</feature>
<feature type="transmembrane region" description="Helical" evidence="9">
    <location>
        <begin position="126"/>
        <end position="149"/>
    </location>
</feature>
<keyword evidence="4 9" id="KW-0812">Transmembrane</keyword>
<feature type="region of interest" description="Disordered" evidence="8">
    <location>
        <begin position="1"/>
        <end position="30"/>
    </location>
</feature>
<keyword evidence="12" id="KW-1185">Reference proteome</keyword>
<feature type="domain" description="Major facilitator superfamily (MFS) profile" evidence="10">
    <location>
        <begin position="53"/>
        <end position="470"/>
    </location>
</feature>
<proteinExistence type="predicted"/>
<dbReference type="SUPFAM" id="SSF103473">
    <property type="entry name" value="MFS general substrate transporter"/>
    <property type="match status" value="1"/>
</dbReference>
<feature type="transmembrane region" description="Helical" evidence="9">
    <location>
        <begin position="320"/>
        <end position="341"/>
    </location>
</feature>
<evidence type="ECO:0000256" key="7">
    <source>
        <dbReference type="ARBA" id="ARBA00023136"/>
    </source>
</evidence>
<dbReference type="PROSITE" id="PS00217">
    <property type="entry name" value="SUGAR_TRANSPORT_2"/>
    <property type="match status" value="1"/>
</dbReference>
<feature type="transmembrane region" description="Helical" evidence="9">
    <location>
        <begin position="225"/>
        <end position="244"/>
    </location>
</feature>
<evidence type="ECO:0000256" key="2">
    <source>
        <dbReference type="ARBA" id="ARBA00022448"/>
    </source>
</evidence>
<dbReference type="InterPro" id="IPR005828">
    <property type="entry name" value="MFS_sugar_transport-like"/>
</dbReference>
<feature type="transmembrane region" description="Helical" evidence="9">
    <location>
        <begin position="444"/>
        <end position="463"/>
    </location>
</feature>
<evidence type="ECO:0000256" key="5">
    <source>
        <dbReference type="ARBA" id="ARBA00022847"/>
    </source>
</evidence>
<dbReference type="PANTHER" id="PTHR43528">
    <property type="entry name" value="ALPHA-KETOGLUTARATE PERMEASE"/>
    <property type="match status" value="1"/>
</dbReference>
<name>A0ABY3WBY5_9MICC</name>
<evidence type="ECO:0000256" key="6">
    <source>
        <dbReference type="ARBA" id="ARBA00022989"/>
    </source>
</evidence>